<dbReference type="EMBL" id="AZGI01000092">
    <property type="protein sequence ID" value="KRM37022.1"/>
    <property type="molecule type" value="Genomic_DNA"/>
</dbReference>
<dbReference type="Proteomes" id="UP000051223">
    <property type="component" value="Unassembled WGS sequence"/>
</dbReference>
<proteinExistence type="predicted"/>
<sequence length="128" mass="14364">MAEEKAKETKKVEKTSETKEDMPLAQKLSKAMSEIKAIEKDGTNESQNYKFQSESAIKAAVKAALVKYSLIIIPESTSILNRDVQEINKNYKGRNYKQILTTYDIQETFTITDGKEKFTGQMVGSGSD</sequence>
<dbReference type="AlphaFoldDB" id="A0A0R1Y3X4"/>
<feature type="region of interest" description="Disordered" evidence="1">
    <location>
        <begin position="1"/>
        <end position="26"/>
    </location>
</feature>
<organism evidence="2 3">
    <name type="scientific">Lactobacillus hamsteri DSM 5661 = JCM 6256</name>
    <dbReference type="NCBI Taxonomy" id="1423754"/>
    <lineage>
        <taxon>Bacteria</taxon>
        <taxon>Bacillati</taxon>
        <taxon>Bacillota</taxon>
        <taxon>Bacilli</taxon>
        <taxon>Lactobacillales</taxon>
        <taxon>Lactobacillaceae</taxon>
        <taxon>Lactobacillus</taxon>
    </lineage>
</organism>
<dbReference type="Pfam" id="PF04404">
    <property type="entry name" value="ERF"/>
    <property type="match status" value="1"/>
</dbReference>
<evidence type="ECO:0000313" key="3">
    <source>
        <dbReference type="Proteomes" id="UP000051223"/>
    </source>
</evidence>
<dbReference type="STRING" id="1423754.FC39_GL000474"/>
<reference evidence="2 3" key="1">
    <citation type="journal article" date="2015" name="Genome Announc.">
        <title>Expanding the biotechnology potential of lactobacilli through comparative genomics of 213 strains and associated genera.</title>
        <authorList>
            <person name="Sun Z."/>
            <person name="Harris H.M."/>
            <person name="McCann A."/>
            <person name="Guo C."/>
            <person name="Argimon S."/>
            <person name="Zhang W."/>
            <person name="Yang X."/>
            <person name="Jeffery I.B."/>
            <person name="Cooney J.C."/>
            <person name="Kagawa T.F."/>
            <person name="Liu W."/>
            <person name="Song Y."/>
            <person name="Salvetti E."/>
            <person name="Wrobel A."/>
            <person name="Rasinkangas P."/>
            <person name="Parkhill J."/>
            <person name="Rea M.C."/>
            <person name="O'Sullivan O."/>
            <person name="Ritari J."/>
            <person name="Douillard F.P."/>
            <person name="Paul Ross R."/>
            <person name="Yang R."/>
            <person name="Briner A.E."/>
            <person name="Felis G.E."/>
            <person name="de Vos W.M."/>
            <person name="Barrangou R."/>
            <person name="Klaenhammer T.R."/>
            <person name="Caufield P.W."/>
            <person name="Cui Y."/>
            <person name="Zhang H."/>
            <person name="O'Toole P.W."/>
        </authorList>
    </citation>
    <scope>NUCLEOTIDE SEQUENCE [LARGE SCALE GENOMIC DNA]</scope>
    <source>
        <strain evidence="2 3">DSM 5661</strain>
    </source>
</reference>
<dbReference type="PATRIC" id="fig|1423754.3.peg.492"/>
<evidence type="ECO:0000256" key="1">
    <source>
        <dbReference type="SAM" id="MobiDB-lite"/>
    </source>
</evidence>
<comment type="caution">
    <text evidence="2">The sequence shown here is derived from an EMBL/GenBank/DDBJ whole genome shotgun (WGS) entry which is preliminary data.</text>
</comment>
<name>A0A0R1Y3X4_9LACO</name>
<dbReference type="RefSeq" id="WP_025080545.1">
    <property type="nucleotide sequence ID" value="NZ_AZGI01000092.1"/>
</dbReference>
<dbReference type="InterPro" id="IPR007499">
    <property type="entry name" value="ERF_bacteria_virus"/>
</dbReference>
<accession>A0A0R1Y3X4</accession>
<keyword evidence="3" id="KW-1185">Reference proteome</keyword>
<protein>
    <submittedName>
        <fullName evidence="2">Uncharacterized protein</fullName>
    </submittedName>
</protein>
<evidence type="ECO:0000313" key="2">
    <source>
        <dbReference type="EMBL" id="KRM37022.1"/>
    </source>
</evidence>
<feature type="compositionally biased region" description="Basic and acidic residues" evidence="1">
    <location>
        <begin position="1"/>
        <end position="22"/>
    </location>
</feature>
<gene>
    <name evidence="2" type="ORF">FC39_GL000474</name>
</gene>